<evidence type="ECO:0000256" key="1">
    <source>
        <dbReference type="ARBA" id="ARBA00004236"/>
    </source>
</evidence>
<evidence type="ECO:0000256" key="5">
    <source>
        <dbReference type="ARBA" id="ARBA00023136"/>
    </source>
</evidence>
<dbReference type="Gene3D" id="3.90.550.10">
    <property type="entry name" value="Spore Coat Polysaccharide Biosynthesis Protein SpsA, Chain A"/>
    <property type="match status" value="1"/>
</dbReference>
<dbReference type="PANTHER" id="PTHR43646:SF2">
    <property type="entry name" value="GLYCOSYLTRANSFERASE 2-LIKE DOMAIN-CONTAINING PROTEIN"/>
    <property type="match status" value="1"/>
</dbReference>
<keyword evidence="6" id="KW-0812">Transmembrane</keyword>
<evidence type="ECO:0000313" key="9">
    <source>
        <dbReference type="Proteomes" id="UP000269883"/>
    </source>
</evidence>
<dbReference type="GO" id="GO:0005886">
    <property type="term" value="C:plasma membrane"/>
    <property type="evidence" value="ECO:0007669"/>
    <property type="project" value="UniProtKB-SubCell"/>
</dbReference>
<comment type="subcellular location">
    <subcellularLocation>
        <location evidence="1">Cell membrane</location>
    </subcellularLocation>
</comment>
<dbReference type="InterPro" id="IPR001173">
    <property type="entry name" value="Glyco_trans_2-like"/>
</dbReference>
<dbReference type="GO" id="GO:0016757">
    <property type="term" value="F:glycosyltransferase activity"/>
    <property type="evidence" value="ECO:0007669"/>
    <property type="project" value="UniProtKB-KW"/>
</dbReference>
<evidence type="ECO:0000256" key="3">
    <source>
        <dbReference type="ARBA" id="ARBA00022676"/>
    </source>
</evidence>
<gene>
    <name evidence="8" type="ORF">DFE_2529</name>
</gene>
<keyword evidence="3" id="KW-0328">Glycosyltransferase</keyword>
<evidence type="ECO:0000256" key="4">
    <source>
        <dbReference type="ARBA" id="ARBA00022679"/>
    </source>
</evidence>
<evidence type="ECO:0000256" key="6">
    <source>
        <dbReference type="SAM" id="Phobius"/>
    </source>
</evidence>
<reference evidence="8 9" key="1">
    <citation type="journal article" date="2018" name="Sci. Adv.">
        <title>Multi-heme cytochromes provide a pathway for survival in energy-limited environments.</title>
        <authorList>
            <person name="Deng X."/>
            <person name="Dohmae N."/>
            <person name="Nealson K.H."/>
            <person name="Hashimoto K."/>
            <person name="Okamoto A."/>
        </authorList>
    </citation>
    <scope>NUCLEOTIDE SEQUENCE [LARGE SCALE GENOMIC DNA]</scope>
    <source>
        <strain evidence="8 9">IS5</strain>
    </source>
</reference>
<accession>A0A2Z6B1B4</accession>
<dbReference type="AlphaFoldDB" id="A0A2Z6B1B4"/>
<dbReference type="Pfam" id="PF00535">
    <property type="entry name" value="Glycos_transf_2"/>
    <property type="match status" value="1"/>
</dbReference>
<dbReference type="PANTHER" id="PTHR43646">
    <property type="entry name" value="GLYCOSYLTRANSFERASE"/>
    <property type="match status" value="1"/>
</dbReference>
<feature type="transmembrane region" description="Helical" evidence="6">
    <location>
        <begin position="235"/>
        <end position="254"/>
    </location>
</feature>
<evidence type="ECO:0000313" key="8">
    <source>
        <dbReference type="EMBL" id="BBD09255.1"/>
    </source>
</evidence>
<dbReference type="RefSeq" id="WP_126380068.1">
    <property type="nucleotide sequence ID" value="NZ_AP017378.1"/>
</dbReference>
<evidence type="ECO:0000259" key="7">
    <source>
        <dbReference type="Pfam" id="PF00535"/>
    </source>
</evidence>
<feature type="domain" description="Glycosyltransferase 2-like" evidence="7">
    <location>
        <begin position="8"/>
        <end position="126"/>
    </location>
</feature>
<feature type="transmembrane region" description="Helical" evidence="6">
    <location>
        <begin position="260"/>
        <end position="279"/>
    </location>
</feature>
<keyword evidence="6" id="KW-1133">Transmembrane helix</keyword>
<keyword evidence="9" id="KW-1185">Reference proteome</keyword>
<dbReference type="OrthoDB" id="5444068at2"/>
<keyword evidence="2" id="KW-1003">Cell membrane</keyword>
<keyword evidence="4 8" id="KW-0808">Transferase</keyword>
<sequence length="324" mass="35647">MTAMDFAVILPAYNEAVHIGDAIDAVQACARGGISVEIVVVDNLSTDDTVAIARGRGVTVLENKTGKRMTISALRNAGARASTASLLAFLDADMLVPADWLEKAAARFATGFKGALGFAEQVPDDASWVGRIWGNRSDAPITELATDFLPGRNILVGRETFESIQGFDEDLTTCEDKDFTYRLNKVCRCVLRSPAATVIHLGYERSLMEFIKKEFWRQSTTLAFARRHNYSLRTLRNPLMSLWHLLCAVFFAVGIALGDWVWILSATALWLAPSALFTLRDAMSMGHRRDLPGVFALTFLRWNVSGAALMWQGALLVLKRGQSA</sequence>
<dbReference type="SUPFAM" id="SSF53448">
    <property type="entry name" value="Nucleotide-diphospho-sugar transferases"/>
    <property type="match status" value="1"/>
</dbReference>
<dbReference type="Proteomes" id="UP000269883">
    <property type="component" value="Chromosome"/>
</dbReference>
<evidence type="ECO:0000256" key="2">
    <source>
        <dbReference type="ARBA" id="ARBA00022475"/>
    </source>
</evidence>
<keyword evidence="5 6" id="KW-0472">Membrane</keyword>
<dbReference type="InterPro" id="IPR029044">
    <property type="entry name" value="Nucleotide-diphossugar_trans"/>
</dbReference>
<dbReference type="EMBL" id="AP017378">
    <property type="protein sequence ID" value="BBD09255.1"/>
    <property type="molecule type" value="Genomic_DNA"/>
</dbReference>
<name>A0A2Z6B1B4_9BACT</name>
<organism evidence="8 9">
    <name type="scientific">Desulfovibrio ferrophilus</name>
    <dbReference type="NCBI Taxonomy" id="241368"/>
    <lineage>
        <taxon>Bacteria</taxon>
        <taxon>Pseudomonadati</taxon>
        <taxon>Thermodesulfobacteriota</taxon>
        <taxon>Desulfovibrionia</taxon>
        <taxon>Desulfovibrionales</taxon>
        <taxon>Desulfovibrionaceae</taxon>
        <taxon>Desulfovibrio</taxon>
    </lineage>
</organism>
<proteinExistence type="predicted"/>
<protein>
    <submittedName>
        <fullName evidence="8">Putative family 2 glycosyl transferase</fullName>
    </submittedName>
</protein>
<dbReference type="KEGG" id="dfl:DFE_2529"/>